<evidence type="ECO:0000256" key="5">
    <source>
        <dbReference type="SAM" id="Coils"/>
    </source>
</evidence>
<name>F2NM70_MARHT</name>
<dbReference type="PANTHER" id="PTHR42953:SF3">
    <property type="entry name" value="HIGH-AFFINITY ZINC UPTAKE SYSTEM PROTEIN ZNUA"/>
    <property type="match status" value="1"/>
</dbReference>
<dbReference type="Pfam" id="PF01297">
    <property type="entry name" value="ZnuA"/>
    <property type="match status" value="1"/>
</dbReference>
<keyword evidence="5" id="KW-0175">Coiled coil</keyword>
<dbReference type="AlphaFoldDB" id="F2NM70"/>
<dbReference type="GO" id="GO:0007155">
    <property type="term" value="P:cell adhesion"/>
    <property type="evidence" value="ECO:0007669"/>
    <property type="project" value="InterPro"/>
</dbReference>
<dbReference type="SUPFAM" id="SSF53807">
    <property type="entry name" value="Helical backbone' metal receptor"/>
    <property type="match status" value="1"/>
</dbReference>
<evidence type="ECO:0000256" key="3">
    <source>
        <dbReference type="ARBA" id="ARBA00022729"/>
    </source>
</evidence>
<dbReference type="Gene3D" id="3.40.50.1980">
    <property type="entry name" value="Nitrogenase molybdenum iron protein domain"/>
    <property type="match status" value="2"/>
</dbReference>
<dbReference type="EMBL" id="CP002630">
    <property type="protein sequence ID" value="AEB11540.1"/>
    <property type="molecule type" value="Genomic_DNA"/>
</dbReference>
<evidence type="ECO:0000256" key="6">
    <source>
        <dbReference type="SAM" id="SignalP"/>
    </source>
</evidence>
<feature type="coiled-coil region" evidence="5">
    <location>
        <begin position="158"/>
        <end position="185"/>
    </location>
</feature>
<keyword evidence="2 4" id="KW-0813">Transport</keyword>
<evidence type="ECO:0000313" key="7">
    <source>
        <dbReference type="EMBL" id="AEB11540.1"/>
    </source>
</evidence>
<organism evidence="7 8">
    <name type="scientific">Marinithermus hydrothermalis (strain DSM 14884 / JCM 11576 / T1)</name>
    <dbReference type="NCBI Taxonomy" id="869210"/>
    <lineage>
        <taxon>Bacteria</taxon>
        <taxon>Thermotogati</taxon>
        <taxon>Deinococcota</taxon>
        <taxon>Deinococci</taxon>
        <taxon>Thermales</taxon>
        <taxon>Thermaceae</taxon>
        <taxon>Marinithermus</taxon>
    </lineage>
</organism>
<dbReference type="GO" id="GO:0030001">
    <property type="term" value="P:metal ion transport"/>
    <property type="evidence" value="ECO:0007669"/>
    <property type="project" value="InterPro"/>
</dbReference>
<dbReference type="Proteomes" id="UP000007030">
    <property type="component" value="Chromosome"/>
</dbReference>
<gene>
    <name evidence="7" type="ordered locus">Marky_0790</name>
</gene>
<keyword evidence="3 6" id="KW-0732">Signal</keyword>
<comment type="similarity">
    <text evidence="1 4">Belongs to the bacterial solute-binding protein 9 family.</text>
</comment>
<dbReference type="GO" id="GO:0046872">
    <property type="term" value="F:metal ion binding"/>
    <property type="evidence" value="ECO:0007669"/>
    <property type="project" value="InterPro"/>
</dbReference>
<dbReference type="STRING" id="869210.Marky_0790"/>
<feature type="chain" id="PRO_5003282717" evidence="6">
    <location>
        <begin position="21"/>
        <end position="290"/>
    </location>
</feature>
<proteinExistence type="inferred from homology"/>
<evidence type="ECO:0000256" key="1">
    <source>
        <dbReference type="ARBA" id="ARBA00011028"/>
    </source>
</evidence>
<evidence type="ECO:0000256" key="4">
    <source>
        <dbReference type="RuleBase" id="RU003512"/>
    </source>
</evidence>
<dbReference type="HOGENOM" id="CLU_016838_1_2_0"/>
<feature type="signal peptide" evidence="6">
    <location>
        <begin position="1"/>
        <end position="20"/>
    </location>
</feature>
<sequence length="290" mass="31981">MHTLIWTLLLSLSPWGLAQANPTYVATIPPLKMILEPLVQGRAEVTALLPPGASPHTFEPRPSDLRRLTNAQALFYVAPEFDGWAARLPAQTRVEVLPLVPEAYRRHFTAGEEHAGETDRHGGTDPHFWTDPLTVQATLPALVDALCELDPPGCPQYQENATAFAAELEALAEELEAKLAPLEGRPVLLFHESLGYFLDRYGLRVAAVLEPFPGKEPTPRYLKEILKTVREAGVRAVFTEPQLPKRPAEVIAEAAGIRLHVLDPLGGTEGRATYPELMRYNARALLEALE</sequence>
<dbReference type="OrthoDB" id="9810636at2"/>
<dbReference type="PRINTS" id="PR00690">
    <property type="entry name" value="ADHESNFAMILY"/>
</dbReference>
<dbReference type="PANTHER" id="PTHR42953">
    <property type="entry name" value="HIGH-AFFINITY ZINC UPTAKE SYSTEM PROTEIN ZNUA-RELATED"/>
    <property type="match status" value="1"/>
</dbReference>
<dbReference type="InterPro" id="IPR006128">
    <property type="entry name" value="Lipoprotein_PsaA-like"/>
</dbReference>
<evidence type="ECO:0000256" key="2">
    <source>
        <dbReference type="ARBA" id="ARBA00022448"/>
    </source>
</evidence>
<accession>F2NM70</accession>
<dbReference type="RefSeq" id="WP_013703592.1">
    <property type="nucleotide sequence ID" value="NC_015387.1"/>
</dbReference>
<protein>
    <submittedName>
        <fullName evidence="7">ABC-type metal ion transporter, periplasmic subunit</fullName>
    </submittedName>
</protein>
<dbReference type="KEGG" id="mhd:Marky_0790"/>
<keyword evidence="8" id="KW-1185">Reference proteome</keyword>
<reference evidence="7 8" key="1">
    <citation type="journal article" date="2012" name="Stand. Genomic Sci.">
        <title>Complete genome sequence of the aerobic, heterotroph Marinithermus hydrothermalis type strain (T1(T)) from a deep-sea hydrothermal vent chimney.</title>
        <authorList>
            <person name="Copeland A."/>
            <person name="Gu W."/>
            <person name="Yasawong M."/>
            <person name="Lapidus A."/>
            <person name="Lucas S."/>
            <person name="Deshpande S."/>
            <person name="Pagani I."/>
            <person name="Tapia R."/>
            <person name="Cheng J.F."/>
            <person name="Goodwin L.A."/>
            <person name="Pitluck S."/>
            <person name="Liolios K."/>
            <person name="Ivanova N."/>
            <person name="Mavromatis K."/>
            <person name="Mikhailova N."/>
            <person name="Pati A."/>
            <person name="Chen A."/>
            <person name="Palaniappan K."/>
            <person name="Land M."/>
            <person name="Pan C."/>
            <person name="Brambilla E.M."/>
            <person name="Rohde M."/>
            <person name="Tindall B.J."/>
            <person name="Sikorski J."/>
            <person name="Goker M."/>
            <person name="Detter J.C."/>
            <person name="Bristow J."/>
            <person name="Eisen J.A."/>
            <person name="Markowitz V."/>
            <person name="Hugenholtz P."/>
            <person name="Kyrpides N.C."/>
            <person name="Klenk H.P."/>
            <person name="Woyke T."/>
        </authorList>
    </citation>
    <scope>NUCLEOTIDE SEQUENCE [LARGE SCALE GENOMIC DNA]</scope>
    <source>
        <strain evidence="8">DSM 14884 / JCM 11576 / T1</strain>
    </source>
</reference>
<dbReference type="InterPro" id="IPR006127">
    <property type="entry name" value="ZnuA-like"/>
</dbReference>
<dbReference type="eggNOG" id="COG0803">
    <property type="taxonomic scope" value="Bacteria"/>
</dbReference>
<dbReference type="InterPro" id="IPR050492">
    <property type="entry name" value="Bact_metal-bind_prot9"/>
</dbReference>
<evidence type="ECO:0000313" key="8">
    <source>
        <dbReference type="Proteomes" id="UP000007030"/>
    </source>
</evidence>